<name>A0A0G0ESP2_UNCC3</name>
<reference evidence="3 4" key="1">
    <citation type="journal article" date="2015" name="Nature">
        <title>rRNA introns, odd ribosomes, and small enigmatic genomes across a large radiation of phyla.</title>
        <authorList>
            <person name="Brown C.T."/>
            <person name="Hug L.A."/>
            <person name="Thomas B.C."/>
            <person name="Sharon I."/>
            <person name="Castelle C.J."/>
            <person name="Singh A."/>
            <person name="Wilkins M.J."/>
            <person name="Williams K.H."/>
            <person name="Banfield J.F."/>
        </authorList>
    </citation>
    <scope>NUCLEOTIDE SEQUENCE [LARGE SCALE GENOMIC DNA]</scope>
</reference>
<evidence type="ECO:0000256" key="2">
    <source>
        <dbReference type="SAM" id="Phobius"/>
    </source>
</evidence>
<dbReference type="EMBL" id="LBQB01000001">
    <property type="protein sequence ID" value="KKP70307.1"/>
    <property type="molecule type" value="Genomic_DNA"/>
</dbReference>
<dbReference type="Pfam" id="PF13196">
    <property type="entry name" value="DUF4012"/>
    <property type="match status" value="1"/>
</dbReference>
<evidence type="ECO:0000256" key="1">
    <source>
        <dbReference type="SAM" id="Coils"/>
    </source>
</evidence>
<dbReference type="STRING" id="1618350.UR67_C0001G0216"/>
<sequence>MEYFINEKIPNEEVNLDNHQGINSNPETATLGVKQEIKKPFKKRFWKTLGIILGIFLVVLLIGYFILIRPGYTLYKDSLKLYATANELKLSLSEQNLTKAEQSLGEIKSELLVVEKDYERLGVLKYTPFLSKYYKDGSAVFSAANHGVIASDLVIQGIEPFSNIFGFTSDKANEEEINADQKLEELVQAMPQLLPSLDAALEEIDNLESDLQEVNPEDYPKSILGYDVQEKITEIKNLTTSAKKVSHDVRPILEKLPEALGEPETKNYLVLFQNDKELRPTGGFITAYAIISMDKGRFKIVKSEDIYNIDKDQSYMEAPQAIKDYLVPGLYMRDSNWSPDFKVSMETFEIYWNKLADVPEISGIIGVDTEFVRAFMEVLGPIELPQYGETFEASNVVYELELYSEKVLQGPYRKNLLGDLMGEMVDRVFAAKKDQWRSLIDKAFTEISRKHMLFYFHDTTLQSFAEEYNFAGRIKEFDGDYLHVSDANLGGLKSDYWLERNVDQKINIADDGTVTKEVSITYNNRGAYDGWLNSTTRVYTRIYVPLGSTLNSIEGGDDEKAKTTSEDLGKTVFSNYSRTIPLSSKTIKFTYTLPFKVTGTGLFGTKEYKLLVQKQPGLGQPQPDLKRPQYTIEINGEVKADYELLTDSEFTWEL</sequence>
<keyword evidence="2" id="KW-1133">Transmembrane helix</keyword>
<evidence type="ECO:0000313" key="3">
    <source>
        <dbReference type="EMBL" id="KKP70307.1"/>
    </source>
</evidence>
<gene>
    <name evidence="3" type="ORF">UR67_C0001G0216</name>
</gene>
<organism evidence="3 4">
    <name type="scientific">candidate division CPR3 bacterium GW2011_GWF2_35_18</name>
    <dbReference type="NCBI Taxonomy" id="1618350"/>
    <lineage>
        <taxon>Bacteria</taxon>
        <taxon>Bacteria division CPR3</taxon>
    </lineage>
</organism>
<dbReference type="AlphaFoldDB" id="A0A0G0ESP2"/>
<accession>A0A0G0ESP2</accession>
<dbReference type="PATRIC" id="fig|1618350.3.peg.224"/>
<keyword evidence="1" id="KW-0175">Coiled coil</keyword>
<proteinExistence type="predicted"/>
<keyword evidence="2" id="KW-0812">Transmembrane</keyword>
<keyword evidence="2" id="KW-0472">Membrane</keyword>
<evidence type="ECO:0000313" key="4">
    <source>
        <dbReference type="Proteomes" id="UP000034581"/>
    </source>
</evidence>
<feature type="coiled-coil region" evidence="1">
    <location>
        <begin position="169"/>
        <end position="217"/>
    </location>
</feature>
<protein>
    <recommendedName>
        <fullName evidence="5">DUF4012 domain-containing protein</fullName>
    </recommendedName>
</protein>
<feature type="transmembrane region" description="Helical" evidence="2">
    <location>
        <begin position="45"/>
        <end position="67"/>
    </location>
</feature>
<comment type="caution">
    <text evidence="3">The sequence shown here is derived from an EMBL/GenBank/DDBJ whole genome shotgun (WGS) entry which is preliminary data.</text>
</comment>
<dbReference type="InterPro" id="IPR025101">
    <property type="entry name" value="DUF4012"/>
</dbReference>
<evidence type="ECO:0008006" key="5">
    <source>
        <dbReference type="Google" id="ProtNLM"/>
    </source>
</evidence>
<dbReference type="Proteomes" id="UP000034581">
    <property type="component" value="Unassembled WGS sequence"/>
</dbReference>